<dbReference type="SUPFAM" id="SSF51905">
    <property type="entry name" value="FAD/NAD(P)-binding domain"/>
    <property type="match status" value="1"/>
</dbReference>
<dbReference type="InterPro" id="IPR036188">
    <property type="entry name" value="FAD/NAD-bd_sf"/>
</dbReference>
<reference evidence="1" key="1">
    <citation type="journal article" date="2020" name="Stud. Mycol.">
        <title>101 Dothideomycetes genomes: a test case for predicting lifestyles and emergence of pathogens.</title>
        <authorList>
            <person name="Haridas S."/>
            <person name="Albert R."/>
            <person name="Binder M."/>
            <person name="Bloem J."/>
            <person name="Labutti K."/>
            <person name="Salamov A."/>
            <person name="Andreopoulos B."/>
            <person name="Baker S."/>
            <person name="Barry K."/>
            <person name="Bills G."/>
            <person name="Bluhm B."/>
            <person name="Cannon C."/>
            <person name="Castanera R."/>
            <person name="Culley D."/>
            <person name="Daum C."/>
            <person name="Ezra D."/>
            <person name="Gonzalez J."/>
            <person name="Henrissat B."/>
            <person name="Kuo A."/>
            <person name="Liang C."/>
            <person name="Lipzen A."/>
            <person name="Lutzoni F."/>
            <person name="Magnuson J."/>
            <person name="Mondo S."/>
            <person name="Nolan M."/>
            <person name="Ohm R."/>
            <person name="Pangilinan J."/>
            <person name="Park H.-J."/>
            <person name="Ramirez L."/>
            <person name="Alfaro M."/>
            <person name="Sun H."/>
            <person name="Tritt A."/>
            <person name="Yoshinaga Y."/>
            <person name="Zwiers L.-H."/>
            <person name="Turgeon B."/>
            <person name="Goodwin S."/>
            <person name="Spatafora J."/>
            <person name="Crous P."/>
            <person name="Grigoriev I."/>
        </authorList>
    </citation>
    <scope>NUCLEOTIDE SEQUENCE</scope>
    <source>
        <strain evidence="1">Tuck. ex Michener</strain>
    </source>
</reference>
<accession>A0A6A6H2X1</accession>
<keyword evidence="2" id="KW-1185">Reference proteome</keyword>
<evidence type="ECO:0008006" key="3">
    <source>
        <dbReference type="Google" id="ProtNLM"/>
    </source>
</evidence>
<sequence length="536" mass="59260">MSSGRLEYVDTVVIGNGPSALILSYILHGWIPHYSGGHHDSVLDSKVAQVPDLLSLTPDLYDHFQSSLKYSTQALPINVLLDTLLRPNADTQVNPRPCVEWKYTPKRAISHLVLGETENAGGQWAKEDASAIWDIQALSYAEMLALPGYSFADHHLSTTGELLPDFVRPSRREVAAYFDAYPRAVGIHESIHTSTKVGNISSCENGFSIGSHNIFCKHLVLASGTFSISIPPRPLLRPLKALDNLDEPLLVVGSGFTAADAIISASPHRKIVHIFKWAPDEYQSPLRGCHHQAYPEYATVYRQMKAAAAAKSNFKAPGSPLRRRQKHNPFFSHRDWHSVYEGYPNTQIVEVHTFNQYAEVKLKLESGETIERRVGSLECAIGRRGSLDYLSPALFDGVVGSNNRAVDHFDDKILISGRTLRFRCEVDLQVAPNLFIIGSLTGDSLIRFAFGSCAYAAGKIMASREGCRKSLPSSSLNSTPPSIDGQVLSPMQEIDGSAHQDLHVDRRKLARSLELMTAENQIWKKSGWWSGGFMLS</sequence>
<dbReference type="Proteomes" id="UP000800092">
    <property type="component" value="Unassembled WGS sequence"/>
</dbReference>
<dbReference type="EMBL" id="ML991820">
    <property type="protein sequence ID" value="KAF2232030.1"/>
    <property type="molecule type" value="Genomic_DNA"/>
</dbReference>
<protein>
    <recommendedName>
        <fullName evidence="3">FAD/NAD(P)-binding domain-containing protein</fullName>
    </recommendedName>
</protein>
<dbReference type="AlphaFoldDB" id="A0A6A6H2X1"/>
<dbReference type="InterPro" id="IPR029731">
    <property type="entry name" value="OSGIN1/2"/>
</dbReference>
<dbReference type="PANTHER" id="PTHR15192">
    <property type="entry name" value="PROTEIN CBG05349"/>
    <property type="match status" value="1"/>
</dbReference>
<dbReference type="Gene3D" id="3.50.50.60">
    <property type="entry name" value="FAD/NAD(P)-binding domain"/>
    <property type="match status" value="1"/>
</dbReference>
<proteinExistence type="predicted"/>
<dbReference type="PANTHER" id="PTHR15192:SF8">
    <property type="entry name" value="FAD_NAD(P)-BINDING DOMAIN-CONTAINING PROTEIN"/>
    <property type="match status" value="1"/>
</dbReference>
<evidence type="ECO:0000313" key="1">
    <source>
        <dbReference type="EMBL" id="KAF2232030.1"/>
    </source>
</evidence>
<gene>
    <name evidence="1" type="ORF">EV356DRAFT_470861</name>
</gene>
<dbReference type="OrthoDB" id="412005at2759"/>
<evidence type="ECO:0000313" key="2">
    <source>
        <dbReference type="Proteomes" id="UP000800092"/>
    </source>
</evidence>
<organism evidence="1 2">
    <name type="scientific">Viridothelium virens</name>
    <name type="common">Speckled blister lichen</name>
    <name type="synonym">Trypethelium virens</name>
    <dbReference type="NCBI Taxonomy" id="1048519"/>
    <lineage>
        <taxon>Eukaryota</taxon>
        <taxon>Fungi</taxon>
        <taxon>Dikarya</taxon>
        <taxon>Ascomycota</taxon>
        <taxon>Pezizomycotina</taxon>
        <taxon>Dothideomycetes</taxon>
        <taxon>Dothideomycetes incertae sedis</taxon>
        <taxon>Trypetheliales</taxon>
        <taxon>Trypetheliaceae</taxon>
        <taxon>Viridothelium</taxon>
    </lineage>
</organism>
<name>A0A6A6H2X1_VIRVR</name>